<feature type="region of interest" description="Disordered" evidence="1">
    <location>
        <begin position="134"/>
        <end position="154"/>
    </location>
</feature>
<evidence type="ECO:0000313" key="2">
    <source>
        <dbReference type="EMBL" id="SEL38983.1"/>
    </source>
</evidence>
<protein>
    <submittedName>
        <fullName evidence="2">Uncharacterized protein</fullName>
    </submittedName>
</protein>
<dbReference type="EMBL" id="FOAN01000003">
    <property type="protein sequence ID" value="SEL38983.1"/>
    <property type="molecule type" value="Genomic_DNA"/>
</dbReference>
<dbReference type="Proteomes" id="UP000199664">
    <property type="component" value="Unassembled WGS sequence"/>
</dbReference>
<organism evidence="2 3">
    <name type="scientific">Bosea lupini</name>
    <dbReference type="NCBI Taxonomy" id="1036779"/>
    <lineage>
        <taxon>Bacteria</taxon>
        <taxon>Pseudomonadati</taxon>
        <taxon>Pseudomonadota</taxon>
        <taxon>Alphaproteobacteria</taxon>
        <taxon>Hyphomicrobiales</taxon>
        <taxon>Boseaceae</taxon>
        <taxon>Bosea</taxon>
    </lineage>
</organism>
<evidence type="ECO:0000256" key="1">
    <source>
        <dbReference type="SAM" id="MobiDB-lite"/>
    </source>
</evidence>
<feature type="region of interest" description="Disordered" evidence="1">
    <location>
        <begin position="171"/>
        <end position="192"/>
    </location>
</feature>
<dbReference type="STRING" id="1036779.SAMN04515666_103602"/>
<keyword evidence="3" id="KW-1185">Reference proteome</keyword>
<proteinExistence type="predicted"/>
<reference evidence="3" key="1">
    <citation type="submission" date="2016-10" db="EMBL/GenBank/DDBJ databases">
        <authorList>
            <person name="Varghese N."/>
            <person name="Submissions S."/>
        </authorList>
    </citation>
    <scope>NUCLEOTIDE SEQUENCE [LARGE SCALE GENOMIC DNA]</scope>
    <source>
        <strain evidence="3">LMG 26383,CCUG 61248,R- 45681</strain>
    </source>
</reference>
<dbReference type="AlphaFoldDB" id="A0A1H7PT95"/>
<dbReference type="RefSeq" id="WP_167561618.1">
    <property type="nucleotide sequence ID" value="NZ_FOAN01000003.1"/>
</dbReference>
<feature type="compositionally biased region" description="Pro residues" evidence="1">
    <location>
        <begin position="174"/>
        <end position="192"/>
    </location>
</feature>
<sequence>MAANLLRVIRGAGRPGDLRMQLLHCLQTYEAHGEASGYYPMPEVVARMLDADRPWPPAAGGDRREDDWSADLDKAGELYFEQKLYQRKIRKAALQIVASSLAGQRTQQSRGESDLMEALGGHQKATLELSAHWASQREASLPSRKPRASKPKKAEIKAVVALPPTTAAKVATPIAPPRPQPKAKPAPDPFKPPPYEVRQDFGLPADIRAEFGVGSVLELVDLLNEEWKAQSRRPLAQGSFPRNAATLAFVVKELRRMR</sequence>
<accession>A0A1H7PT95</accession>
<name>A0A1H7PT95_9HYPH</name>
<evidence type="ECO:0000313" key="3">
    <source>
        <dbReference type="Proteomes" id="UP000199664"/>
    </source>
</evidence>
<gene>
    <name evidence="2" type="ORF">SAMN04515666_103602</name>
</gene>